<organism evidence="1 2">
    <name type="scientific">Desulfovibrio desulfuricans</name>
    <dbReference type="NCBI Taxonomy" id="876"/>
    <lineage>
        <taxon>Bacteria</taxon>
        <taxon>Pseudomonadati</taxon>
        <taxon>Thermodesulfobacteriota</taxon>
        <taxon>Desulfovibrionia</taxon>
        <taxon>Desulfovibrionales</taxon>
        <taxon>Desulfovibrionaceae</taxon>
        <taxon>Desulfovibrio</taxon>
    </lineage>
</organism>
<dbReference type="Pfam" id="PF03692">
    <property type="entry name" value="CxxCxxCC"/>
    <property type="match status" value="1"/>
</dbReference>
<evidence type="ECO:0000313" key="2">
    <source>
        <dbReference type="Proteomes" id="UP000182680"/>
    </source>
</evidence>
<name>A0AA94HQF8_DESDE</name>
<dbReference type="AlphaFoldDB" id="A0AA94HQF8"/>
<gene>
    <name evidence="1" type="ORF">SAMN02910291_00199</name>
</gene>
<evidence type="ECO:0000313" key="1">
    <source>
        <dbReference type="EMBL" id="SFW14616.1"/>
    </source>
</evidence>
<dbReference type="Proteomes" id="UP000182680">
    <property type="component" value="Unassembled WGS sequence"/>
</dbReference>
<proteinExistence type="predicted"/>
<reference evidence="2" key="1">
    <citation type="submission" date="2016-11" db="EMBL/GenBank/DDBJ databases">
        <authorList>
            <person name="Jaros S."/>
            <person name="Januszkiewicz K."/>
            <person name="Wedrychowicz H."/>
        </authorList>
    </citation>
    <scope>NUCLEOTIDE SEQUENCE [LARGE SCALE GENOMIC DNA]</scope>
    <source>
        <strain evidence="2">DSM 7057</strain>
    </source>
</reference>
<dbReference type="RefSeq" id="WP_072311110.1">
    <property type="nucleotide sequence ID" value="NZ_FPIW01000002.1"/>
</dbReference>
<accession>A0AA94HQF8</accession>
<comment type="caution">
    <text evidence="1">The sequence shown here is derived from an EMBL/GenBank/DDBJ whole genome shotgun (WGS) entry which is preliminary data.</text>
</comment>
<dbReference type="EMBL" id="FPIW01000002">
    <property type="protein sequence ID" value="SFW14616.1"/>
    <property type="molecule type" value="Genomic_DNA"/>
</dbReference>
<sequence length="261" mass="28143">MISQDMSSPLEAPVCRRCGMCCLRGGPTLMQADLPRLTGGVLTLETLICLRAGEWARDDARGELRPLDRECIKVAGLGGQAHPWRCRFYRDASGCAIYAHRPVQCSALFCMNTDPLEDLLAREPLLDRAKALEALASLAHIPGFYGMPDGTRALLPDLVTAHEEQNPVAPVLEAAVRLGFAPKGASGVTGEETTMEESERQNLLDGISKAVRTEAAFRDLCVERAGIPAAILPFLLGRPMADLLAEVGLRPAATTPERSLL</sequence>
<dbReference type="InterPro" id="IPR005358">
    <property type="entry name" value="Puta_zinc/iron-chelating_dom"/>
</dbReference>
<protein>
    <submittedName>
        <fullName evidence="1">Zinc-or iron-chelating domain-containing protein</fullName>
    </submittedName>
</protein>